<organism evidence="2">
    <name type="scientific">Streptomyces sp. Y1</name>
    <dbReference type="NCBI Taxonomy" id="3238634"/>
    <lineage>
        <taxon>Bacteria</taxon>
        <taxon>Bacillati</taxon>
        <taxon>Actinomycetota</taxon>
        <taxon>Actinomycetes</taxon>
        <taxon>Kitasatosporales</taxon>
        <taxon>Streptomycetaceae</taxon>
        <taxon>Streptomyces</taxon>
    </lineage>
</organism>
<feature type="transmembrane region" description="Helical" evidence="1">
    <location>
        <begin position="46"/>
        <end position="65"/>
    </location>
</feature>
<dbReference type="PANTHER" id="PTHR34205:SF2">
    <property type="entry name" value="DUF962 DOMAIN-CONTAINING PROTEIN"/>
    <property type="match status" value="1"/>
</dbReference>
<name>A0AB39TGK2_9ACTN</name>
<gene>
    <name evidence="2" type="ORF">AB2U05_02180</name>
</gene>
<evidence type="ECO:0000313" key="2">
    <source>
        <dbReference type="EMBL" id="XDQ77374.1"/>
    </source>
</evidence>
<dbReference type="InterPro" id="IPR009305">
    <property type="entry name" value="Mpo1-like"/>
</dbReference>
<dbReference type="AlphaFoldDB" id="A0AB39TGK2"/>
<proteinExistence type="predicted"/>
<sequence>MREFDQRFEDYMRGHTNETSRWMHVAGMAAAVGVAVTAVGRRRARLLWGVPAAFFGFAWSGHFVFEKNKPVGFTDPVAAFSGDLMMIYLMATGRNAELVALLERLRERDAVAGPCAADGRRPAPQAA</sequence>
<protein>
    <submittedName>
        <fullName evidence="2">Mpo1-like protein</fullName>
    </submittedName>
</protein>
<reference evidence="2" key="1">
    <citation type="submission" date="2024-07" db="EMBL/GenBank/DDBJ databases">
        <authorList>
            <person name="Yu S.T."/>
        </authorList>
    </citation>
    <scope>NUCLEOTIDE SEQUENCE</scope>
    <source>
        <strain evidence="2">Y1</strain>
    </source>
</reference>
<keyword evidence="1" id="KW-0812">Transmembrane</keyword>
<feature type="transmembrane region" description="Helical" evidence="1">
    <location>
        <begin position="20"/>
        <end position="39"/>
    </location>
</feature>
<dbReference type="Pfam" id="PF06127">
    <property type="entry name" value="Mpo1-like"/>
    <property type="match status" value="1"/>
</dbReference>
<keyword evidence="1" id="KW-1133">Transmembrane helix</keyword>
<evidence type="ECO:0000256" key="1">
    <source>
        <dbReference type="SAM" id="Phobius"/>
    </source>
</evidence>
<dbReference type="EMBL" id="CP163445">
    <property type="protein sequence ID" value="XDQ77374.1"/>
    <property type="molecule type" value="Genomic_DNA"/>
</dbReference>
<keyword evidence="1" id="KW-0472">Membrane</keyword>
<accession>A0AB39TGK2</accession>
<dbReference type="PANTHER" id="PTHR34205">
    <property type="entry name" value="TRANSMEMBRANE PROTEIN"/>
    <property type="match status" value="1"/>
</dbReference>
<dbReference type="RefSeq" id="WP_052707239.1">
    <property type="nucleotide sequence ID" value="NZ_CP163445.1"/>
</dbReference>